<dbReference type="PROSITE" id="PS51194">
    <property type="entry name" value="HELICASE_CTER"/>
    <property type="match status" value="1"/>
</dbReference>
<dbReference type="Gene3D" id="3.40.50.300">
    <property type="entry name" value="P-loop containing nucleotide triphosphate hydrolases"/>
    <property type="match status" value="2"/>
</dbReference>
<keyword evidence="4" id="KW-0067">ATP-binding</keyword>
<evidence type="ECO:0000256" key="2">
    <source>
        <dbReference type="ARBA" id="ARBA00022801"/>
    </source>
</evidence>
<comment type="catalytic activity">
    <reaction evidence="5">
        <text>ATP + H2O = ADP + phosphate + H(+)</text>
        <dbReference type="Rhea" id="RHEA:13065"/>
        <dbReference type="ChEBI" id="CHEBI:15377"/>
        <dbReference type="ChEBI" id="CHEBI:15378"/>
        <dbReference type="ChEBI" id="CHEBI:30616"/>
        <dbReference type="ChEBI" id="CHEBI:43474"/>
        <dbReference type="ChEBI" id="CHEBI:456216"/>
        <dbReference type="EC" id="3.6.4.13"/>
    </reaction>
</comment>
<dbReference type="Pfam" id="PF08148">
    <property type="entry name" value="DSHCT"/>
    <property type="match status" value="1"/>
</dbReference>
<dbReference type="SMART" id="SM00487">
    <property type="entry name" value="DEXDc"/>
    <property type="match status" value="1"/>
</dbReference>
<dbReference type="Gene3D" id="1.10.3380.30">
    <property type="match status" value="1"/>
</dbReference>
<dbReference type="CDD" id="cd18795">
    <property type="entry name" value="SF2_C_Ski2"/>
    <property type="match status" value="1"/>
</dbReference>
<dbReference type="Pfam" id="PF00270">
    <property type="entry name" value="DEAD"/>
    <property type="match status" value="1"/>
</dbReference>
<evidence type="ECO:0000259" key="7">
    <source>
        <dbReference type="PROSITE" id="PS51192"/>
    </source>
</evidence>
<dbReference type="GO" id="GO:0004386">
    <property type="term" value="F:helicase activity"/>
    <property type="evidence" value="ECO:0007669"/>
    <property type="project" value="UniProtKB-KW"/>
</dbReference>
<dbReference type="InterPro" id="IPR050699">
    <property type="entry name" value="RNA-DNA_Helicase"/>
</dbReference>
<dbReference type="InterPro" id="IPR001650">
    <property type="entry name" value="Helicase_C-like"/>
</dbReference>
<keyword evidence="2" id="KW-0378">Hydrolase</keyword>
<feature type="compositionally biased region" description="Basic and acidic residues" evidence="6">
    <location>
        <begin position="499"/>
        <end position="516"/>
    </location>
</feature>
<dbReference type="SUPFAM" id="SSF52540">
    <property type="entry name" value="P-loop containing nucleoside triphosphate hydrolases"/>
    <property type="match status" value="1"/>
</dbReference>
<accession>A0ABN7BE59</accession>
<organism evidence="9 10">
    <name type="scientific">Nesidiocoris tenuis</name>
    <dbReference type="NCBI Taxonomy" id="355587"/>
    <lineage>
        <taxon>Eukaryota</taxon>
        <taxon>Metazoa</taxon>
        <taxon>Ecdysozoa</taxon>
        <taxon>Arthropoda</taxon>
        <taxon>Hexapoda</taxon>
        <taxon>Insecta</taxon>
        <taxon>Pterygota</taxon>
        <taxon>Neoptera</taxon>
        <taxon>Paraneoptera</taxon>
        <taxon>Hemiptera</taxon>
        <taxon>Heteroptera</taxon>
        <taxon>Panheteroptera</taxon>
        <taxon>Cimicomorpha</taxon>
        <taxon>Miridae</taxon>
        <taxon>Dicyphina</taxon>
        <taxon>Nesidiocoris</taxon>
    </lineage>
</organism>
<feature type="region of interest" description="Disordered" evidence="6">
    <location>
        <begin position="499"/>
        <end position="530"/>
    </location>
</feature>
<keyword evidence="10" id="KW-1185">Reference proteome</keyword>
<dbReference type="InterPro" id="IPR014001">
    <property type="entry name" value="Helicase_ATP-bd"/>
</dbReference>
<sequence length="1958" mass="224737">MFLQADSWRGRLNSYIEDEDDDLRADEWDRLREHLQDYFNADSSPDTRALEAIEALKALKSARSKVKASVEEIFYNDVEIEVQKTVKTLVDEAVLVVEGGKPFERIGIDWACPSTDDEFSQELYTFCSAGKTLPDAEKVPWLPTKPGGEKSRKSLPRDIVKRLVTPVKIGGIEEQEDWEYSATHSSTDDQTYALFEPTYQCFRRNLKDVLMEEVQKYSSNVSTTEAIDSAVVQVAAEEIKSGNVDVDFKSLFIVPYEANQCKLVPVRDDNEGNIVTYKEIMKPGSERIVDKHLRSDPTLWTDPERPAGPKIRAFGWEPLADSEDLFAEESEAVKKRENIEAFTTDTLSDPVLESMKNRIQTLKTDVGKVLAEGRTDRKIAHPQLKRRLEREGHQFGIIPKQFESPQELLDALALPHLLEKDADQNFPLSEEIVPLGDDWLGIDGEGTHEQLTEEQYWKQLRSFKKPSSAVLVDWKAILNQEVLNDLDDAEDNELKQYFEDVSKPEDVPDEQGKQPEEDGDAQMGEKDTPARKRALDKEFLQEWSSKFGSDDGIQGLDPKNFKPPVHLVSSEEYEEKFFTHPYTSPYVFYPNFVRFRRMTRNHPTYSEYTFEKLEPAESLSPKSNLDEFKAILSELEADGPQAVASPRLIDEKNMGVDAVEAKKWDVEFNSRMTEGLSRLESYAQMSKDEVKKTEKPCKEEPSEDLLFSKVRKYEIPDVYKDFHVQPFTLEDFNSLGSTDEDGDAQIRAAEGGASDDESDDDAEPVRKTVSWRPFKKFSGYDNADVVQLLSNALQLIESSVPKQVHPPPRVVEWLEGKYQPSTSRLKKWRKMYASFFPDVDSPMRTPYLFMSEEQKSERLRKHRDVSADEGLEDPWKLTEKEKTEMQKKQNNAHTADDNLNEDEVDEGGQEKIVSLEERLGLDGRPTKKTQWAEELDTSEAPDMSVLGTPAMIFPFELDNFQKQAIMALENGYNVFVSAHTSAGKTAVAEYAIAMSRKRRSRCIYTSPIKALSNQKYKDFKRNFDTVGLITGDVQLNESSDCLIMTTEILRSMLYNSSEGIRDLEFVVLDEVHYMNDRERGHVWEEVLILLPANVQIVMLSATVPNTMEFASWVGRLKQRKVMVCRTQHRPVPLMHYFYVDVSRLKNVNPSAGRFLLKEGDKPLNKSEWEDIRQLMDKVGKAARDDRRNFLQNSGDGGPKQKFHGQQQQQHQNVMKTYGTGPNSNELMKFYAKKERQHWIKFIKHLKDIDWLPTIVFAFSRKKCDELAELIDLDLTTPEEKLRIVAFIKSQVNLLQPEDQNLPQINTLKKHLKRGIGVHHSGILPVLKEIVEVLFQDGIVRLLFATETFAMGVNMPARTVVFNSIDKHDGVDRRFLLPAEYIQMAGRAGRRDKDTFGNVIIRSPTRDRDRELLTIDSIESMMTGSPSTLTSQFRVSYRMILSTLTARSQISAVNMMARSYHENKAQQKLYQHKDDLRSHEELETKQRILVHSRLKREEVDNYVHLYEGLKTLSTLWKELRASQIKTNKFARETSIGKFIKFHCGPVVEKVGIVVKSSSNPPEYVVLGLQDFDRVALLEESTEEKWAQQWYDILYMLPFHPSLQGEPHGVDQDTRLLVYNIQATDIVEVYKEAHPLTEEKVNVLLRDLNLARIGGKTKSDSELESLSYRLYTASNFKVVDEALFARESDFELYQMMKSKEKSVHDLAKELIASLSRQEFIEKLGLVFKWMEITARKRNLGQLVSEETMSLYPEYTNKMEVLKTMKYVVDDSVQMKGYMAARISKFELVVTEMLTRNVIKDLTPEEVAGLMSFIVYQARVRKPNRDVDEEADEDEEDGVPYRPLLIQAIDSTKMIIREIQDKEFDKSTHSEELDNLENAFGLVNVMYSWASQMTFNSVIKMAKDFQEGMLVRWIQQLVEALKDIESAARVMGDPAVPEKIQASIKAIRRGIVFAPSLYTTL</sequence>
<feature type="domain" description="Helicase C-terminal" evidence="8">
    <location>
        <begin position="1243"/>
        <end position="1432"/>
    </location>
</feature>
<proteinExistence type="predicted"/>
<dbReference type="Proteomes" id="UP001307889">
    <property type="component" value="Chromosome 14"/>
</dbReference>
<dbReference type="SMART" id="SM01142">
    <property type="entry name" value="DSHCT"/>
    <property type="match status" value="1"/>
</dbReference>
<gene>
    <name evidence="9" type="ORF">NTJ_15474</name>
</gene>
<evidence type="ECO:0000256" key="5">
    <source>
        <dbReference type="ARBA" id="ARBA00047984"/>
    </source>
</evidence>
<dbReference type="SMART" id="SM00490">
    <property type="entry name" value="HELICc"/>
    <property type="match status" value="1"/>
</dbReference>
<dbReference type="InterPro" id="IPR012961">
    <property type="entry name" value="Ski2/MTR4_C"/>
</dbReference>
<dbReference type="PROSITE" id="PS51192">
    <property type="entry name" value="HELICASE_ATP_BIND_1"/>
    <property type="match status" value="1"/>
</dbReference>
<evidence type="ECO:0000259" key="8">
    <source>
        <dbReference type="PROSITE" id="PS51194"/>
    </source>
</evidence>
<dbReference type="PANTHER" id="PTHR12131:SF1">
    <property type="entry name" value="ATP-DEPENDENT RNA HELICASE SUPV3L1, MITOCHONDRIAL-RELATED"/>
    <property type="match status" value="1"/>
</dbReference>
<feature type="region of interest" description="Disordered" evidence="6">
    <location>
        <begin position="1187"/>
        <end position="1218"/>
    </location>
</feature>
<protein>
    <submittedName>
        <fullName evidence="9">Antiviral helicase SKI2</fullName>
    </submittedName>
</protein>
<feature type="compositionally biased region" description="Acidic residues" evidence="6">
    <location>
        <begin position="898"/>
        <end position="907"/>
    </location>
</feature>
<feature type="compositionally biased region" description="Basic and acidic residues" evidence="6">
    <location>
        <begin position="873"/>
        <end position="887"/>
    </location>
</feature>
<evidence type="ECO:0000313" key="10">
    <source>
        <dbReference type="Proteomes" id="UP001307889"/>
    </source>
</evidence>
<reference evidence="9 10" key="1">
    <citation type="submission" date="2023-09" db="EMBL/GenBank/DDBJ databases">
        <title>Nesidiocoris tenuis whole genome shotgun sequence.</title>
        <authorList>
            <person name="Shibata T."/>
            <person name="Shimoda M."/>
            <person name="Kobayashi T."/>
            <person name="Uehara T."/>
        </authorList>
    </citation>
    <scope>NUCLEOTIDE SEQUENCE [LARGE SCALE GENOMIC DNA]</scope>
    <source>
        <strain evidence="9 10">Japan</strain>
    </source>
</reference>
<evidence type="ECO:0000256" key="1">
    <source>
        <dbReference type="ARBA" id="ARBA00022741"/>
    </source>
</evidence>
<dbReference type="InterPro" id="IPR027417">
    <property type="entry name" value="P-loop_NTPase"/>
</dbReference>
<dbReference type="InterPro" id="IPR011545">
    <property type="entry name" value="DEAD/DEAH_box_helicase_dom"/>
</dbReference>
<keyword evidence="1" id="KW-0547">Nucleotide-binding</keyword>
<feature type="region of interest" description="Disordered" evidence="6">
    <location>
        <begin position="860"/>
        <end position="907"/>
    </location>
</feature>
<name>A0ABN7BE59_9HEMI</name>
<dbReference type="EMBL" id="AP028922">
    <property type="protein sequence ID" value="BET02656.1"/>
    <property type="molecule type" value="Genomic_DNA"/>
</dbReference>
<keyword evidence="3 9" id="KW-0347">Helicase</keyword>
<evidence type="ECO:0000256" key="4">
    <source>
        <dbReference type="ARBA" id="ARBA00022840"/>
    </source>
</evidence>
<dbReference type="Pfam" id="PF00271">
    <property type="entry name" value="Helicase_C"/>
    <property type="match status" value="1"/>
</dbReference>
<evidence type="ECO:0000313" key="9">
    <source>
        <dbReference type="EMBL" id="BET02656.1"/>
    </source>
</evidence>
<feature type="domain" description="Helicase ATP-binding" evidence="7">
    <location>
        <begin position="965"/>
        <end position="1121"/>
    </location>
</feature>
<dbReference type="PANTHER" id="PTHR12131">
    <property type="entry name" value="ATP-DEPENDENT RNA AND DNA HELICASE"/>
    <property type="match status" value="1"/>
</dbReference>
<evidence type="ECO:0000256" key="6">
    <source>
        <dbReference type="SAM" id="MobiDB-lite"/>
    </source>
</evidence>
<evidence type="ECO:0000256" key="3">
    <source>
        <dbReference type="ARBA" id="ARBA00022806"/>
    </source>
</evidence>